<dbReference type="CDD" id="cd02116">
    <property type="entry name" value="ACT"/>
    <property type="match status" value="1"/>
</dbReference>
<feature type="domain" description="ACT" evidence="3">
    <location>
        <begin position="5"/>
        <end position="79"/>
    </location>
</feature>
<evidence type="ECO:0000313" key="4">
    <source>
        <dbReference type="EMBL" id="MBE1488147.1"/>
    </source>
</evidence>
<keyword evidence="5" id="KW-1185">Reference proteome</keyword>
<dbReference type="AlphaFoldDB" id="A0A927QYQ9"/>
<feature type="domain" description="N-acetyltransferase" evidence="2">
    <location>
        <begin position="189"/>
        <end position="341"/>
    </location>
</feature>
<evidence type="ECO:0000256" key="1">
    <source>
        <dbReference type="SAM" id="MobiDB-lite"/>
    </source>
</evidence>
<dbReference type="SUPFAM" id="SSF55021">
    <property type="entry name" value="ACT-like"/>
    <property type="match status" value="1"/>
</dbReference>
<evidence type="ECO:0000259" key="3">
    <source>
        <dbReference type="PROSITE" id="PS51671"/>
    </source>
</evidence>
<dbReference type="InterPro" id="IPR000182">
    <property type="entry name" value="GNAT_dom"/>
</dbReference>
<dbReference type="RefSeq" id="WP_192767864.1">
    <property type="nucleotide sequence ID" value="NZ_JADBEB010000001.1"/>
</dbReference>
<name>A0A927QYQ9_9ACTN</name>
<dbReference type="CDD" id="cd04301">
    <property type="entry name" value="NAT_SF"/>
    <property type="match status" value="1"/>
</dbReference>
<dbReference type="InterPro" id="IPR002912">
    <property type="entry name" value="ACT_dom"/>
</dbReference>
<dbReference type="Gene3D" id="3.30.70.260">
    <property type="match status" value="1"/>
</dbReference>
<feature type="region of interest" description="Disordered" evidence="1">
    <location>
        <begin position="114"/>
        <end position="134"/>
    </location>
</feature>
<dbReference type="InterPro" id="IPR045865">
    <property type="entry name" value="ACT-like_dom_sf"/>
</dbReference>
<dbReference type="EMBL" id="JADBEB010000001">
    <property type="protein sequence ID" value="MBE1488147.1"/>
    <property type="molecule type" value="Genomic_DNA"/>
</dbReference>
<evidence type="ECO:0000313" key="5">
    <source>
        <dbReference type="Proteomes" id="UP000649753"/>
    </source>
</evidence>
<dbReference type="Proteomes" id="UP000649753">
    <property type="component" value="Unassembled WGS sequence"/>
</dbReference>
<feature type="region of interest" description="Disordered" evidence="1">
    <location>
        <begin position="344"/>
        <end position="384"/>
    </location>
</feature>
<organism evidence="4 5">
    <name type="scientific">Plantactinospora soyae</name>
    <dbReference type="NCBI Taxonomy" id="1544732"/>
    <lineage>
        <taxon>Bacteria</taxon>
        <taxon>Bacillati</taxon>
        <taxon>Actinomycetota</taxon>
        <taxon>Actinomycetes</taxon>
        <taxon>Micromonosporales</taxon>
        <taxon>Micromonosporaceae</taxon>
        <taxon>Plantactinospora</taxon>
    </lineage>
</organism>
<dbReference type="GO" id="GO:0016747">
    <property type="term" value="F:acyltransferase activity, transferring groups other than amino-acyl groups"/>
    <property type="evidence" value="ECO:0007669"/>
    <property type="project" value="InterPro"/>
</dbReference>
<comment type="caution">
    <text evidence="4">The sequence shown here is derived from an EMBL/GenBank/DDBJ whole genome shotgun (WGS) entry which is preliminary data.</text>
</comment>
<dbReference type="InterPro" id="IPR016181">
    <property type="entry name" value="Acyl_CoA_acyltransferase"/>
</dbReference>
<reference evidence="4" key="1">
    <citation type="submission" date="2020-10" db="EMBL/GenBank/DDBJ databases">
        <title>Sequencing the genomes of 1000 actinobacteria strains.</title>
        <authorList>
            <person name="Klenk H.-P."/>
        </authorList>
    </citation>
    <scope>NUCLEOTIDE SEQUENCE</scope>
    <source>
        <strain evidence="4">DSM 46832</strain>
    </source>
</reference>
<dbReference type="SUPFAM" id="SSF55729">
    <property type="entry name" value="Acyl-CoA N-acyltransferases (Nat)"/>
    <property type="match status" value="1"/>
</dbReference>
<dbReference type="Gene3D" id="3.40.630.30">
    <property type="match status" value="1"/>
</dbReference>
<dbReference type="PROSITE" id="PS51186">
    <property type="entry name" value="GNAT"/>
    <property type="match status" value="1"/>
</dbReference>
<sequence>MTLWRIRATVVDRPGFLSVLTASLALRGVNILTVQVHTTEAGAVDDFLVDAPAELTGADLVAAVERGRGRNCWVARSEAQGLADQPTRALGLASRLVRDPDALGETLRTLLSADSVSWRPQPGQDGPGHGAETMRLPDPDGGSFEVLRSAPGFTPAEYARAQALVDLAGAVARQVVDRVTLVLPDGAELAVRPAVPDDLPALRAMHGRCSPRTLHRRYPEGAAPATTRLRRLLAPARGVTLLAVTGGSDGVPEQVVAVANLVAEGVLAEVGLLVEDGWRCRGVGTALLRRLVAHATRAGYAALLAHVPADNVAMLRILDRLYRPGAVDRDGKMLTLTVPLTGRRAEPAPAGTVPAGTVPAGTVPVEPVPVEPVPVGRTSAAADG</sequence>
<accession>A0A927QYQ9</accession>
<gene>
    <name evidence="4" type="ORF">H4W31_003785</name>
</gene>
<evidence type="ECO:0000259" key="2">
    <source>
        <dbReference type="PROSITE" id="PS51186"/>
    </source>
</evidence>
<dbReference type="Pfam" id="PF00583">
    <property type="entry name" value="Acetyltransf_1"/>
    <property type="match status" value="1"/>
</dbReference>
<dbReference type="PROSITE" id="PS51671">
    <property type="entry name" value="ACT"/>
    <property type="match status" value="1"/>
</dbReference>
<protein>
    <submittedName>
        <fullName evidence="4">GNAT superfamily N-acetyltransferase</fullName>
    </submittedName>
</protein>
<proteinExistence type="predicted"/>